<feature type="transmembrane region" description="Helical" evidence="7">
    <location>
        <begin position="158"/>
        <end position="175"/>
    </location>
</feature>
<evidence type="ECO:0000256" key="5">
    <source>
        <dbReference type="ARBA" id="ARBA00022989"/>
    </source>
</evidence>
<comment type="caution">
    <text evidence="10">The sequence shown here is derived from an EMBL/GenBank/DDBJ whole genome shotgun (WGS) entry which is preliminary data.</text>
</comment>
<keyword evidence="4 7" id="KW-0812">Transmembrane</keyword>
<feature type="region of interest" description="Disordered" evidence="8">
    <location>
        <begin position="1"/>
        <end position="38"/>
    </location>
</feature>
<feature type="transmembrane region" description="Helical" evidence="7">
    <location>
        <begin position="246"/>
        <end position="271"/>
    </location>
</feature>
<evidence type="ECO:0000256" key="6">
    <source>
        <dbReference type="ARBA" id="ARBA00023136"/>
    </source>
</evidence>
<feature type="transmembrane region" description="Helical" evidence="7">
    <location>
        <begin position="120"/>
        <end position="146"/>
    </location>
</feature>
<organism evidence="10 11">
    <name type="scientific">Saccharopolyspora halophila</name>
    <dbReference type="NCBI Taxonomy" id="405551"/>
    <lineage>
        <taxon>Bacteria</taxon>
        <taxon>Bacillati</taxon>
        <taxon>Actinomycetota</taxon>
        <taxon>Actinomycetes</taxon>
        <taxon>Pseudonocardiales</taxon>
        <taxon>Pseudonocardiaceae</taxon>
        <taxon>Saccharopolyspora</taxon>
    </lineage>
</organism>
<proteinExistence type="inferred from homology"/>
<comment type="subcellular location">
    <subcellularLocation>
        <location evidence="1 7">Cell membrane</location>
        <topology evidence="1 7">Multi-pass membrane protein</topology>
    </subcellularLocation>
</comment>
<dbReference type="Gene3D" id="1.10.3720.10">
    <property type="entry name" value="MetI-like"/>
    <property type="match status" value="1"/>
</dbReference>
<reference evidence="10 11" key="1">
    <citation type="journal article" date="2019" name="Int. J. Syst. Evol. Microbiol.">
        <title>The Global Catalogue of Microorganisms (GCM) 10K type strain sequencing project: providing services to taxonomists for standard genome sequencing and annotation.</title>
        <authorList>
            <consortium name="The Broad Institute Genomics Platform"/>
            <consortium name="The Broad Institute Genome Sequencing Center for Infectious Disease"/>
            <person name="Wu L."/>
            <person name="Ma J."/>
        </authorList>
    </citation>
    <scope>NUCLEOTIDE SEQUENCE [LARGE SCALE GENOMIC DNA]</scope>
    <source>
        <strain evidence="10 11">JCM 16221</strain>
    </source>
</reference>
<dbReference type="CDD" id="cd06261">
    <property type="entry name" value="TM_PBP2"/>
    <property type="match status" value="1"/>
</dbReference>
<keyword evidence="5 7" id="KW-1133">Transmembrane helix</keyword>
<evidence type="ECO:0000256" key="7">
    <source>
        <dbReference type="RuleBase" id="RU363032"/>
    </source>
</evidence>
<dbReference type="PANTHER" id="PTHR43386">
    <property type="entry name" value="OLIGOPEPTIDE TRANSPORT SYSTEM PERMEASE PROTEIN APPC"/>
    <property type="match status" value="1"/>
</dbReference>
<keyword evidence="6 7" id="KW-0472">Membrane</keyword>
<dbReference type="Pfam" id="PF00528">
    <property type="entry name" value="BPD_transp_1"/>
    <property type="match status" value="1"/>
</dbReference>
<evidence type="ECO:0000256" key="8">
    <source>
        <dbReference type="SAM" id="MobiDB-lite"/>
    </source>
</evidence>
<feature type="transmembrane region" description="Helical" evidence="7">
    <location>
        <begin position="291"/>
        <end position="317"/>
    </location>
</feature>
<dbReference type="PANTHER" id="PTHR43386:SF6">
    <property type="entry name" value="ABC TRANSPORTER PERMEASE PROTEIN"/>
    <property type="match status" value="1"/>
</dbReference>
<evidence type="ECO:0000259" key="9">
    <source>
        <dbReference type="PROSITE" id="PS50928"/>
    </source>
</evidence>
<evidence type="ECO:0000256" key="2">
    <source>
        <dbReference type="ARBA" id="ARBA00022448"/>
    </source>
</evidence>
<dbReference type="EMBL" id="BAAARA010000001">
    <property type="protein sequence ID" value="GAA2331641.1"/>
    <property type="molecule type" value="Genomic_DNA"/>
</dbReference>
<keyword evidence="3" id="KW-1003">Cell membrane</keyword>
<accession>A0ABN3FJD8</accession>
<evidence type="ECO:0000256" key="4">
    <source>
        <dbReference type="ARBA" id="ARBA00022692"/>
    </source>
</evidence>
<feature type="domain" description="ABC transmembrane type-1" evidence="9">
    <location>
        <begin position="116"/>
        <end position="314"/>
    </location>
</feature>
<dbReference type="InterPro" id="IPR035906">
    <property type="entry name" value="MetI-like_sf"/>
</dbReference>
<comment type="similarity">
    <text evidence="7">Belongs to the binding-protein-dependent transport system permease family.</text>
</comment>
<dbReference type="Proteomes" id="UP001501218">
    <property type="component" value="Unassembled WGS sequence"/>
</dbReference>
<dbReference type="PROSITE" id="PS50928">
    <property type="entry name" value="ABC_TM1"/>
    <property type="match status" value="1"/>
</dbReference>
<name>A0ABN3FJD8_9PSEU</name>
<feature type="transmembrane region" description="Helical" evidence="7">
    <location>
        <begin position="56"/>
        <end position="76"/>
    </location>
</feature>
<feature type="transmembrane region" description="Helical" evidence="7">
    <location>
        <begin position="187"/>
        <end position="207"/>
    </location>
</feature>
<evidence type="ECO:0000313" key="10">
    <source>
        <dbReference type="EMBL" id="GAA2331641.1"/>
    </source>
</evidence>
<protein>
    <submittedName>
        <fullName evidence="10">ABC transporter permease</fullName>
    </submittedName>
</protein>
<evidence type="ECO:0000313" key="11">
    <source>
        <dbReference type="Proteomes" id="UP001501218"/>
    </source>
</evidence>
<evidence type="ECO:0000256" key="3">
    <source>
        <dbReference type="ARBA" id="ARBA00022475"/>
    </source>
</evidence>
<dbReference type="InterPro" id="IPR025966">
    <property type="entry name" value="OppC_N"/>
</dbReference>
<dbReference type="RefSeq" id="WP_344125708.1">
    <property type="nucleotide sequence ID" value="NZ_BAAARA010000001.1"/>
</dbReference>
<gene>
    <name evidence="10" type="ORF">GCM10009854_03490</name>
</gene>
<evidence type="ECO:0000256" key="1">
    <source>
        <dbReference type="ARBA" id="ARBA00004651"/>
    </source>
</evidence>
<dbReference type="SUPFAM" id="SSF161098">
    <property type="entry name" value="MetI-like"/>
    <property type="match status" value="1"/>
</dbReference>
<dbReference type="Pfam" id="PF12911">
    <property type="entry name" value="OppC_N"/>
    <property type="match status" value="1"/>
</dbReference>
<keyword evidence="11" id="KW-1185">Reference proteome</keyword>
<keyword evidence="2 7" id="KW-0813">Transport</keyword>
<sequence length="326" mass="35054">MTDQSSASLAPGAGSQQEERETPPPTGGGSADQAKAEKPRGLWGDAWHDLRRRPMFWISTAIILLLVVMAIFPQLFTSVDPTHKDLTRMRDSPSAAGWFGFDTQGRDIYARTIYGARASIVVGVLATLATVLLGSVVGLIAGYFGGWLDNLLSRFGEIFLGLPFVLGAIVILTTLNPATGLPNATRIMALVIMSISLLSWPICMRIMRSAAITAKQQDYVKAARALGASPMRIIVRHMLPNCLAPVMVYATIALGGFIGAEATLSFLGIGLREPIVSWGVMIADSRDYITIAPHLLLFPAGFLVMTVLAFVMLGDAVRDALDPKQK</sequence>
<dbReference type="InterPro" id="IPR050366">
    <property type="entry name" value="BP-dependent_transpt_permease"/>
</dbReference>
<dbReference type="InterPro" id="IPR000515">
    <property type="entry name" value="MetI-like"/>
</dbReference>